<dbReference type="Gene3D" id="1.10.287.540">
    <property type="entry name" value="Helix hairpin bin"/>
    <property type="match status" value="1"/>
</dbReference>
<dbReference type="AlphaFoldDB" id="A0A9D2K5Y7"/>
<sequence>MRQEDIDRINTLYHKSQSVGLTEEEKEEQARLRKAYVAAIRESLRGSLNNISIQESDGSITDLGKKYGGVKDV</sequence>
<dbReference type="PANTHER" id="PTHR37300:SF1">
    <property type="entry name" value="UPF0291 PROTEIN YNZC"/>
    <property type="match status" value="1"/>
</dbReference>
<gene>
    <name evidence="3" type="ORF">IAA17_05110</name>
</gene>
<dbReference type="Proteomes" id="UP000824101">
    <property type="component" value="Unassembled WGS sequence"/>
</dbReference>
<accession>A0A9D2K5Y7</accession>
<proteinExistence type="inferred from homology"/>
<organism evidence="3 4">
    <name type="scientific">Candidatus Lachnoclostridium stercorigallinarum</name>
    <dbReference type="NCBI Taxonomy" id="2838634"/>
    <lineage>
        <taxon>Bacteria</taxon>
        <taxon>Bacillati</taxon>
        <taxon>Bacillota</taxon>
        <taxon>Clostridia</taxon>
        <taxon>Lachnospirales</taxon>
        <taxon>Lachnospiraceae</taxon>
    </lineage>
</organism>
<dbReference type="Pfam" id="PF05979">
    <property type="entry name" value="DUF896"/>
    <property type="match status" value="1"/>
</dbReference>
<protein>
    <recommendedName>
        <fullName evidence="2">UPF0291 protein IAA17_05110</fullName>
    </recommendedName>
</protein>
<evidence type="ECO:0000313" key="4">
    <source>
        <dbReference type="Proteomes" id="UP000824101"/>
    </source>
</evidence>
<dbReference type="EMBL" id="DXBC01000077">
    <property type="protein sequence ID" value="HIZ79147.1"/>
    <property type="molecule type" value="Genomic_DNA"/>
</dbReference>
<evidence type="ECO:0000256" key="2">
    <source>
        <dbReference type="HAMAP-Rule" id="MF_01103"/>
    </source>
</evidence>
<evidence type="ECO:0000313" key="3">
    <source>
        <dbReference type="EMBL" id="HIZ79147.1"/>
    </source>
</evidence>
<reference evidence="3" key="1">
    <citation type="journal article" date="2021" name="PeerJ">
        <title>Extensive microbial diversity within the chicken gut microbiome revealed by metagenomics and culture.</title>
        <authorList>
            <person name="Gilroy R."/>
            <person name="Ravi A."/>
            <person name="Getino M."/>
            <person name="Pursley I."/>
            <person name="Horton D.L."/>
            <person name="Alikhan N.F."/>
            <person name="Baker D."/>
            <person name="Gharbi K."/>
            <person name="Hall N."/>
            <person name="Watson M."/>
            <person name="Adriaenssens E.M."/>
            <person name="Foster-Nyarko E."/>
            <person name="Jarju S."/>
            <person name="Secka A."/>
            <person name="Antonio M."/>
            <person name="Oren A."/>
            <person name="Chaudhuri R.R."/>
            <person name="La Ragione R."/>
            <person name="Hildebrand F."/>
            <person name="Pallen M.J."/>
        </authorList>
    </citation>
    <scope>NUCLEOTIDE SEQUENCE</scope>
    <source>
        <strain evidence="3">ChiBcec1-1093</strain>
    </source>
</reference>
<evidence type="ECO:0000256" key="1">
    <source>
        <dbReference type="ARBA" id="ARBA00022490"/>
    </source>
</evidence>
<dbReference type="GO" id="GO:0005737">
    <property type="term" value="C:cytoplasm"/>
    <property type="evidence" value="ECO:0007669"/>
    <property type="project" value="UniProtKB-SubCell"/>
</dbReference>
<reference evidence="3" key="2">
    <citation type="submission" date="2021-04" db="EMBL/GenBank/DDBJ databases">
        <authorList>
            <person name="Gilroy R."/>
        </authorList>
    </citation>
    <scope>NUCLEOTIDE SEQUENCE</scope>
    <source>
        <strain evidence="3">ChiBcec1-1093</strain>
    </source>
</reference>
<dbReference type="HAMAP" id="MF_01103">
    <property type="entry name" value="UPF0291"/>
    <property type="match status" value="1"/>
</dbReference>
<dbReference type="InterPro" id="IPR009242">
    <property type="entry name" value="DUF896"/>
</dbReference>
<dbReference type="PANTHER" id="PTHR37300">
    <property type="entry name" value="UPF0291 PROTEIN CBO2609/CLC_2481"/>
    <property type="match status" value="1"/>
</dbReference>
<comment type="caution">
    <text evidence="3">The sequence shown here is derived from an EMBL/GenBank/DDBJ whole genome shotgun (WGS) entry which is preliminary data.</text>
</comment>
<comment type="similarity">
    <text evidence="2">Belongs to the UPF0291 family.</text>
</comment>
<comment type="subcellular location">
    <subcellularLocation>
        <location evidence="2">Cytoplasm</location>
    </subcellularLocation>
</comment>
<name>A0A9D2K5Y7_9FIRM</name>
<keyword evidence="1 2" id="KW-0963">Cytoplasm</keyword>
<dbReference type="SUPFAM" id="SSF158221">
    <property type="entry name" value="YnzC-like"/>
    <property type="match status" value="1"/>
</dbReference>